<dbReference type="InterPro" id="IPR017853">
    <property type="entry name" value="GH"/>
</dbReference>
<evidence type="ECO:0000256" key="5">
    <source>
        <dbReference type="ARBA" id="ARBA00023295"/>
    </source>
</evidence>
<reference evidence="9 10" key="1">
    <citation type="submission" date="2019-12" db="EMBL/GenBank/DDBJ databases">
        <title>Paenibacillus sp. nov., an endophytic bacterium isolated from the stem of Dendrobium.</title>
        <authorList>
            <person name="Zhao R."/>
        </authorList>
    </citation>
    <scope>NUCLEOTIDE SEQUENCE [LARGE SCALE GENOMIC DNA]</scope>
    <source>
        <strain evidence="9 10">HJL G12</strain>
    </source>
</reference>
<evidence type="ECO:0000259" key="8">
    <source>
        <dbReference type="Pfam" id="PF00933"/>
    </source>
</evidence>
<feature type="signal peptide" evidence="7">
    <location>
        <begin position="1"/>
        <end position="21"/>
    </location>
</feature>
<keyword evidence="7" id="KW-0732">Signal</keyword>
<accession>A0A7X3LF06</accession>
<evidence type="ECO:0000256" key="2">
    <source>
        <dbReference type="ARBA" id="ARBA00005336"/>
    </source>
</evidence>
<dbReference type="Proteomes" id="UP000460318">
    <property type="component" value="Unassembled WGS sequence"/>
</dbReference>
<dbReference type="PANTHER" id="PTHR30480:SF13">
    <property type="entry name" value="BETA-HEXOSAMINIDASE"/>
    <property type="match status" value="1"/>
</dbReference>
<dbReference type="PROSITE" id="PS51257">
    <property type="entry name" value="PROKAR_LIPOPROTEIN"/>
    <property type="match status" value="1"/>
</dbReference>
<dbReference type="Pfam" id="PF00933">
    <property type="entry name" value="Glyco_hydro_3"/>
    <property type="match status" value="1"/>
</dbReference>
<dbReference type="GO" id="GO:0004563">
    <property type="term" value="F:beta-N-acetylhexosaminidase activity"/>
    <property type="evidence" value="ECO:0007669"/>
    <property type="project" value="UniProtKB-EC"/>
</dbReference>
<proteinExistence type="inferred from homology"/>
<feature type="domain" description="Glycoside hydrolase family 3 N-terminal" evidence="8">
    <location>
        <begin position="89"/>
        <end position="409"/>
    </location>
</feature>
<dbReference type="SUPFAM" id="SSF51445">
    <property type="entry name" value="(Trans)glycosidases"/>
    <property type="match status" value="1"/>
</dbReference>
<feature type="region of interest" description="Disordered" evidence="6">
    <location>
        <begin position="25"/>
        <end position="78"/>
    </location>
</feature>
<dbReference type="NCBIfam" id="NF003740">
    <property type="entry name" value="PRK05337.1"/>
    <property type="match status" value="1"/>
</dbReference>
<dbReference type="EC" id="3.2.1.52" evidence="3"/>
<evidence type="ECO:0000256" key="6">
    <source>
        <dbReference type="SAM" id="MobiDB-lite"/>
    </source>
</evidence>
<protein>
    <recommendedName>
        <fullName evidence="3">beta-N-acetylhexosaminidase</fullName>
        <ecNumber evidence="3">3.2.1.52</ecNumber>
    </recommendedName>
</protein>
<evidence type="ECO:0000256" key="3">
    <source>
        <dbReference type="ARBA" id="ARBA00012663"/>
    </source>
</evidence>
<comment type="similarity">
    <text evidence="2">Belongs to the glycosyl hydrolase 3 family.</text>
</comment>
<dbReference type="InterPro" id="IPR050226">
    <property type="entry name" value="NagZ_Beta-hexosaminidase"/>
</dbReference>
<comment type="caution">
    <text evidence="9">The sequence shown here is derived from an EMBL/GenBank/DDBJ whole genome shotgun (WGS) entry which is preliminary data.</text>
</comment>
<dbReference type="PANTHER" id="PTHR30480">
    <property type="entry name" value="BETA-HEXOSAMINIDASE-RELATED"/>
    <property type="match status" value="1"/>
</dbReference>
<dbReference type="Gene3D" id="3.20.20.300">
    <property type="entry name" value="Glycoside hydrolase, family 3, N-terminal domain"/>
    <property type="match status" value="1"/>
</dbReference>
<keyword evidence="4 9" id="KW-0378">Hydrolase</keyword>
<dbReference type="GO" id="GO:0009254">
    <property type="term" value="P:peptidoglycan turnover"/>
    <property type="evidence" value="ECO:0007669"/>
    <property type="project" value="TreeGrafter"/>
</dbReference>
<dbReference type="InterPro" id="IPR019800">
    <property type="entry name" value="Glyco_hydro_3_AS"/>
</dbReference>
<feature type="chain" id="PRO_5039238829" description="beta-N-acetylhexosaminidase" evidence="7">
    <location>
        <begin position="22"/>
        <end position="444"/>
    </location>
</feature>
<dbReference type="InterPro" id="IPR001764">
    <property type="entry name" value="Glyco_hydro_3_N"/>
</dbReference>
<evidence type="ECO:0000256" key="7">
    <source>
        <dbReference type="SAM" id="SignalP"/>
    </source>
</evidence>
<evidence type="ECO:0000313" key="10">
    <source>
        <dbReference type="Proteomes" id="UP000460318"/>
    </source>
</evidence>
<dbReference type="GO" id="GO:0005975">
    <property type="term" value="P:carbohydrate metabolic process"/>
    <property type="evidence" value="ECO:0007669"/>
    <property type="project" value="InterPro"/>
</dbReference>
<keyword evidence="5 9" id="KW-0326">Glycosidase</keyword>
<feature type="compositionally biased region" description="Low complexity" evidence="6">
    <location>
        <begin position="36"/>
        <end position="65"/>
    </location>
</feature>
<dbReference type="InterPro" id="IPR036962">
    <property type="entry name" value="Glyco_hydro_3_N_sf"/>
</dbReference>
<dbReference type="AlphaFoldDB" id="A0A7X3LF06"/>
<name>A0A7X3LF06_9BACL</name>
<gene>
    <name evidence="9" type="primary">nagZ</name>
    <name evidence="9" type="ORF">GRF59_05685</name>
</gene>
<comment type="catalytic activity">
    <reaction evidence="1">
        <text>Hydrolysis of terminal non-reducing N-acetyl-D-hexosamine residues in N-acetyl-beta-D-hexosaminides.</text>
        <dbReference type="EC" id="3.2.1.52"/>
    </reaction>
</comment>
<organism evidence="9 10">
    <name type="scientific">Paenibacillus dendrobii</name>
    <dbReference type="NCBI Taxonomy" id="2691084"/>
    <lineage>
        <taxon>Bacteria</taxon>
        <taxon>Bacillati</taxon>
        <taxon>Bacillota</taxon>
        <taxon>Bacilli</taxon>
        <taxon>Bacillales</taxon>
        <taxon>Paenibacillaceae</taxon>
        <taxon>Paenibacillus</taxon>
    </lineage>
</organism>
<dbReference type="PROSITE" id="PS00775">
    <property type="entry name" value="GLYCOSYL_HYDROL_F3"/>
    <property type="match status" value="1"/>
</dbReference>
<dbReference type="EMBL" id="WUBI01000001">
    <property type="protein sequence ID" value="MWV43116.1"/>
    <property type="molecule type" value="Genomic_DNA"/>
</dbReference>
<keyword evidence="10" id="KW-1185">Reference proteome</keyword>
<sequence>MDVKRIWQLGMTLMLAGILTAGCGGGAQDAKTSEPQTGNTSQQNSNQGSNGSSKADGSGTSSGSSQTEPEDVNKVPSDPALEQLNNLSTEEKIGQLVLVGMDGTTSSEATQELIEKYHVGGFIFYKNNIENTLQALQLFNDLKANNKSNPVPLWMSVDEEGGRVSRMPNDFVKVPTSRAIGDKDSTDLSKGIGGILGQELSGFGLNMDFAPVLDINSNPKNPVIGDRSFGNKADLVSRLGIATMEGLRAQKVVPVVKHFPGHGDTSVDSHIGLPVVNNDLSRLRKMELIPFKEAIDNRAEVVMIAHLLMPKIDPDHPASFSKKIITDLLRNELNYQGVVISDDMTMGAIEKNYDIGNASVSAILAGGNIILVGHDYEKEKTAIEALKTAVKDGKISEDVLNNRVYAILKLKQAYGLSDKPAQGPDVKQINSDLNRLLKQFGLKK</sequence>
<evidence type="ECO:0000256" key="4">
    <source>
        <dbReference type="ARBA" id="ARBA00022801"/>
    </source>
</evidence>
<evidence type="ECO:0000256" key="1">
    <source>
        <dbReference type="ARBA" id="ARBA00001231"/>
    </source>
</evidence>
<evidence type="ECO:0000313" key="9">
    <source>
        <dbReference type="EMBL" id="MWV43116.1"/>
    </source>
</evidence>